<accession>G9P939</accession>
<evidence type="ECO:0000256" key="1">
    <source>
        <dbReference type="SAM" id="MobiDB-lite"/>
    </source>
</evidence>
<keyword evidence="3" id="KW-1185">Reference proteome</keyword>
<dbReference type="Proteomes" id="UP000005426">
    <property type="component" value="Unassembled WGS sequence"/>
</dbReference>
<gene>
    <name evidence="2" type="ORF">TRIATDRAFT_311644</name>
</gene>
<proteinExistence type="predicted"/>
<dbReference type="HOGENOM" id="CLU_1796737_0_0_1"/>
<dbReference type="KEGG" id="tatv:25782882"/>
<evidence type="ECO:0000313" key="2">
    <source>
        <dbReference type="EMBL" id="EHK41067.1"/>
    </source>
</evidence>
<dbReference type="GeneID" id="25782882"/>
<organism evidence="2 3">
    <name type="scientific">Hypocrea atroviridis (strain ATCC 20476 / IMI 206040)</name>
    <name type="common">Trichoderma atroviride</name>
    <dbReference type="NCBI Taxonomy" id="452589"/>
    <lineage>
        <taxon>Eukaryota</taxon>
        <taxon>Fungi</taxon>
        <taxon>Dikarya</taxon>
        <taxon>Ascomycota</taxon>
        <taxon>Pezizomycotina</taxon>
        <taxon>Sordariomycetes</taxon>
        <taxon>Hypocreomycetidae</taxon>
        <taxon>Hypocreales</taxon>
        <taxon>Hypocreaceae</taxon>
        <taxon>Trichoderma</taxon>
    </lineage>
</organism>
<dbReference type="AlphaFoldDB" id="G9P939"/>
<protein>
    <submittedName>
        <fullName evidence="2">Uncharacterized protein</fullName>
    </submittedName>
</protein>
<comment type="caution">
    <text evidence="2">The sequence shown here is derived from an EMBL/GenBank/DDBJ whole genome shotgun (WGS) entry which is preliminary data.</text>
</comment>
<evidence type="ECO:0000313" key="3">
    <source>
        <dbReference type="Proteomes" id="UP000005426"/>
    </source>
</evidence>
<dbReference type="STRING" id="452589.G9P939"/>
<feature type="region of interest" description="Disordered" evidence="1">
    <location>
        <begin position="117"/>
        <end position="144"/>
    </location>
</feature>
<sequence length="144" mass="16564">MEDTEWTASGHPLNSFYDAFRFRLGDHSTIDILPRSALWRRGATDGPIDDRWNHLQLGQDERSGQVSIYETRREWLCSWSQRSCYGKRLTFPSQFHFGGSNAYDQCYEGWDDATQHAASPEGTSLNTPLRLHRAEPQTEGNIRA</sequence>
<dbReference type="EMBL" id="ABDG02000027">
    <property type="protein sequence ID" value="EHK41067.1"/>
    <property type="molecule type" value="Genomic_DNA"/>
</dbReference>
<name>G9P939_HYPAI</name>
<dbReference type="eggNOG" id="ENOG502RYII">
    <property type="taxonomic scope" value="Eukaryota"/>
</dbReference>
<reference evidence="2 3" key="1">
    <citation type="journal article" date="2011" name="Genome Biol.">
        <title>Comparative genome sequence analysis underscores mycoparasitism as the ancestral life style of Trichoderma.</title>
        <authorList>
            <person name="Kubicek C.P."/>
            <person name="Herrera-Estrella A."/>
            <person name="Seidl-Seiboth V."/>
            <person name="Martinez D.A."/>
            <person name="Druzhinina I.S."/>
            <person name="Thon M."/>
            <person name="Zeilinger S."/>
            <person name="Casas-Flores S."/>
            <person name="Horwitz B.A."/>
            <person name="Mukherjee P.K."/>
            <person name="Mukherjee M."/>
            <person name="Kredics L."/>
            <person name="Alcaraz L.D."/>
            <person name="Aerts A."/>
            <person name="Antal Z."/>
            <person name="Atanasova L."/>
            <person name="Cervantes-Badillo M.G."/>
            <person name="Challacombe J."/>
            <person name="Chertkov O."/>
            <person name="McCluskey K."/>
            <person name="Coulpier F."/>
            <person name="Deshpande N."/>
            <person name="von Doehren H."/>
            <person name="Ebbole D.J."/>
            <person name="Esquivel-Naranjo E.U."/>
            <person name="Fekete E."/>
            <person name="Flipphi M."/>
            <person name="Glaser F."/>
            <person name="Gomez-Rodriguez E.Y."/>
            <person name="Gruber S."/>
            <person name="Han C."/>
            <person name="Henrissat B."/>
            <person name="Hermosa R."/>
            <person name="Hernandez-Onate M."/>
            <person name="Karaffa L."/>
            <person name="Kosti I."/>
            <person name="Le Crom S."/>
            <person name="Lindquist E."/>
            <person name="Lucas S."/>
            <person name="Luebeck M."/>
            <person name="Luebeck P.S."/>
            <person name="Margeot A."/>
            <person name="Metz B."/>
            <person name="Misra M."/>
            <person name="Nevalainen H."/>
            <person name="Omann M."/>
            <person name="Packer N."/>
            <person name="Perrone G."/>
            <person name="Uresti-Rivera E.E."/>
            <person name="Salamov A."/>
            <person name="Schmoll M."/>
            <person name="Seiboth B."/>
            <person name="Shapiro H."/>
            <person name="Sukno S."/>
            <person name="Tamayo-Ramos J.A."/>
            <person name="Tisch D."/>
            <person name="Wiest A."/>
            <person name="Wilkinson H.H."/>
            <person name="Zhang M."/>
            <person name="Coutinho P.M."/>
            <person name="Kenerley C.M."/>
            <person name="Monte E."/>
            <person name="Baker S.E."/>
            <person name="Grigoriev I.V."/>
        </authorList>
    </citation>
    <scope>NUCLEOTIDE SEQUENCE [LARGE SCALE GENOMIC DNA]</scope>
    <source>
        <strain evidence="3">ATCC 20476 / IMI 206040</strain>
    </source>
</reference>
<dbReference type="RefSeq" id="XP_013939459.1">
    <property type="nucleotide sequence ID" value="XM_014083984.1"/>
</dbReference>
<dbReference type="OrthoDB" id="5359231at2759"/>